<dbReference type="EMBL" id="JBBDGM010000006">
    <property type="protein sequence ID" value="MEJ1088356.1"/>
    <property type="molecule type" value="Genomic_DNA"/>
</dbReference>
<name>A0ABU8LAJ9_9MICO</name>
<dbReference type="PANTHER" id="PTHR43140">
    <property type="entry name" value="TYPE-1 RESTRICTION ENZYME ECOKI SPECIFICITY PROTEIN"/>
    <property type="match status" value="1"/>
</dbReference>
<evidence type="ECO:0000256" key="3">
    <source>
        <dbReference type="ARBA" id="ARBA00023125"/>
    </source>
</evidence>
<comment type="subunit">
    <text evidence="4">The methyltransferase is composed of M and S polypeptides.</text>
</comment>
<dbReference type="Proteomes" id="UP001371224">
    <property type="component" value="Unassembled WGS sequence"/>
</dbReference>
<evidence type="ECO:0000256" key="1">
    <source>
        <dbReference type="ARBA" id="ARBA00010923"/>
    </source>
</evidence>
<dbReference type="Pfam" id="PF01420">
    <property type="entry name" value="Methylase_S"/>
    <property type="match status" value="1"/>
</dbReference>
<keyword evidence="7" id="KW-0255">Endonuclease</keyword>
<dbReference type="InterPro" id="IPR051212">
    <property type="entry name" value="Type-I_RE_S_subunit"/>
</dbReference>
<evidence type="ECO:0000256" key="2">
    <source>
        <dbReference type="ARBA" id="ARBA00022747"/>
    </source>
</evidence>
<reference evidence="7 8" key="1">
    <citation type="submission" date="2024-02" db="EMBL/GenBank/DDBJ databases">
        <authorList>
            <person name="Saticioglu I.B."/>
        </authorList>
    </citation>
    <scope>NUCLEOTIDE SEQUENCE [LARGE SCALE GENOMIC DNA]</scope>
    <source>
        <strain evidence="7 8">Mu-80</strain>
    </source>
</reference>
<keyword evidence="8" id="KW-1185">Reference proteome</keyword>
<feature type="coiled-coil region" evidence="5">
    <location>
        <begin position="86"/>
        <end position="117"/>
    </location>
</feature>
<dbReference type="PANTHER" id="PTHR43140:SF1">
    <property type="entry name" value="TYPE I RESTRICTION ENZYME ECOKI SPECIFICITY SUBUNIT"/>
    <property type="match status" value="1"/>
</dbReference>
<gene>
    <name evidence="7" type="ORF">WDU99_08510</name>
</gene>
<keyword evidence="7" id="KW-0378">Hydrolase</keyword>
<evidence type="ECO:0000256" key="5">
    <source>
        <dbReference type="SAM" id="Coils"/>
    </source>
</evidence>
<dbReference type="SUPFAM" id="SSF116734">
    <property type="entry name" value="DNA methylase specificity domain"/>
    <property type="match status" value="2"/>
</dbReference>
<proteinExistence type="inferred from homology"/>
<comment type="caution">
    <text evidence="7">The sequence shown here is derived from an EMBL/GenBank/DDBJ whole genome shotgun (WGS) entry which is preliminary data.</text>
</comment>
<evidence type="ECO:0000259" key="6">
    <source>
        <dbReference type="Pfam" id="PF01420"/>
    </source>
</evidence>
<keyword evidence="3" id="KW-0238">DNA-binding</keyword>
<dbReference type="GO" id="GO:0004519">
    <property type="term" value="F:endonuclease activity"/>
    <property type="evidence" value="ECO:0007669"/>
    <property type="project" value="UniProtKB-KW"/>
</dbReference>
<evidence type="ECO:0000313" key="7">
    <source>
        <dbReference type="EMBL" id="MEJ1088356.1"/>
    </source>
</evidence>
<dbReference type="RefSeq" id="WP_337332023.1">
    <property type="nucleotide sequence ID" value="NZ_JBBDGM010000006.1"/>
</dbReference>
<evidence type="ECO:0000256" key="4">
    <source>
        <dbReference type="ARBA" id="ARBA00038652"/>
    </source>
</evidence>
<keyword evidence="2" id="KW-0680">Restriction system</keyword>
<accession>A0ABU8LAJ9</accession>
<keyword evidence="5" id="KW-0175">Coiled coil</keyword>
<feature type="domain" description="Type I restriction modification DNA specificity" evidence="6">
    <location>
        <begin position="141"/>
        <end position="283"/>
    </location>
</feature>
<dbReference type="Gene3D" id="1.10.287.1120">
    <property type="entry name" value="Bipartite methylase S protein"/>
    <property type="match status" value="1"/>
</dbReference>
<dbReference type="InterPro" id="IPR044946">
    <property type="entry name" value="Restrct_endonuc_typeI_TRD_sf"/>
</dbReference>
<dbReference type="InterPro" id="IPR000055">
    <property type="entry name" value="Restrct_endonuc_typeI_TRD"/>
</dbReference>
<organism evidence="7 8">
    <name type="scientific">Microbacterium bandirmense</name>
    <dbReference type="NCBI Taxonomy" id="3122050"/>
    <lineage>
        <taxon>Bacteria</taxon>
        <taxon>Bacillati</taxon>
        <taxon>Actinomycetota</taxon>
        <taxon>Actinomycetes</taxon>
        <taxon>Micrococcales</taxon>
        <taxon>Microbacteriaceae</taxon>
        <taxon>Microbacterium</taxon>
    </lineage>
</organism>
<sequence length="323" mass="35237">MDGFAGAIGVSDSEGKMSPVVHIYHPVGADARYLAHALRVAASSGFVTALAKGIRERSTAFDRKTFRDMDLPCPPLSVQSAIADYLDRETAQIDKLIAKQERLIATLRERRTQMIANAVTGSLASSHSTRPGGVSWLSSIPSHWELARVRHIADIATGYGDTVDAEDVGEFPFYVRSQTPLRSSTWDHEGPAVLTAGDGAGVAKVFHLVGGKFKAHQRVYVLDNFRRVLPQFFLAYFSTFFSRVALDGSAKSTVDSVRRPMISDMPICIPGLDEQRDIVTFVSGETTKIDTLIAKAERFIELSKERRAALITAAVTGQIEVPA</sequence>
<comment type="similarity">
    <text evidence="1">Belongs to the type-I restriction system S methylase family.</text>
</comment>
<dbReference type="Gene3D" id="3.90.220.20">
    <property type="entry name" value="DNA methylase specificity domains"/>
    <property type="match status" value="2"/>
</dbReference>
<evidence type="ECO:0000313" key="8">
    <source>
        <dbReference type="Proteomes" id="UP001371224"/>
    </source>
</evidence>
<keyword evidence="7" id="KW-0540">Nuclease</keyword>
<protein>
    <submittedName>
        <fullName evidence="7">Restriction endonuclease subunit S</fullName>
        <ecNumber evidence="7">3.1.21.-</ecNumber>
    </submittedName>
</protein>
<dbReference type="GO" id="GO:0016787">
    <property type="term" value="F:hydrolase activity"/>
    <property type="evidence" value="ECO:0007669"/>
    <property type="project" value="UniProtKB-KW"/>
</dbReference>
<dbReference type="EC" id="3.1.21.-" evidence="7"/>